<dbReference type="Pfam" id="PF00425">
    <property type="entry name" value="Chorismate_bind"/>
    <property type="match status" value="1"/>
</dbReference>
<sequence>MPLGVVDPGSFGLELLSTLATCSPAPFAAYFNAGDHEVASASPERFLELRGQRVEARPIKGTRPRGAGPIEDARLAAELLASVKDRAENVMIVDVLRNDMGRVCETGSIEVPSLCALETYPQVFHLTSTVTGVLRERLDAFDLLHACFPGGSITGAPKIRAIEILDGLEPVRRHLYTGSLGYVDWRGDADWNIAIRTALLTRRVLHFAAGGGITADSDPEAERLETLHKAEGIRRALSLTLGPVALESEERAVPA</sequence>
<dbReference type="Proteomes" id="UP000320184">
    <property type="component" value="Unassembled WGS sequence"/>
</dbReference>
<protein>
    <submittedName>
        <fullName evidence="2">Anthranilate synthase component I family protein</fullName>
    </submittedName>
</protein>
<dbReference type="InterPro" id="IPR019999">
    <property type="entry name" value="Anth_synth_I-like"/>
</dbReference>
<dbReference type="GO" id="GO:0000162">
    <property type="term" value="P:L-tryptophan biosynthetic process"/>
    <property type="evidence" value="ECO:0007669"/>
    <property type="project" value="TreeGrafter"/>
</dbReference>
<dbReference type="Gene3D" id="3.60.120.10">
    <property type="entry name" value="Anthranilate synthase"/>
    <property type="match status" value="1"/>
</dbReference>
<accession>A0A538SPU2</accession>
<organism evidence="2 3">
    <name type="scientific">Eiseniibacteriota bacterium</name>
    <dbReference type="NCBI Taxonomy" id="2212470"/>
    <lineage>
        <taxon>Bacteria</taxon>
        <taxon>Candidatus Eiseniibacteriota</taxon>
    </lineage>
</organism>
<dbReference type="EMBL" id="VBOT01000018">
    <property type="protein sequence ID" value="TMQ53394.1"/>
    <property type="molecule type" value="Genomic_DNA"/>
</dbReference>
<dbReference type="AlphaFoldDB" id="A0A538SPU2"/>
<comment type="caution">
    <text evidence="2">The sequence shown here is derived from an EMBL/GenBank/DDBJ whole genome shotgun (WGS) entry which is preliminary data.</text>
</comment>
<reference evidence="2 3" key="1">
    <citation type="journal article" date="2019" name="Nat. Microbiol.">
        <title>Mediterranean grassland soil C-N compound turnover is dependent on rainfall and depth, and is mediated by genomically divergent microorganisms.</title>
        <authorList>
            <person name="Diamond S."/>
            <person name="Andeer P.F."/>
            <person name="Li Z."/>
            <person name="Crits-Christoph A."/>
            <person name="Burstein D."/>
            <person name="Anantharaman K."/>
            <person name="Lane K.R."/>
            <person name="Thomas B.C."/>
            <person name="Pan C."/>
            <person name="Northen T.R."/>
            <person name="Banfield J.F."/>
        </authorList>
    </citation>
    <scope>NUCLEOTIDE SEQUENCE [LARGE SCALE GENOMIC DNA]</scope>
    <source>
        <strain evidence="2">WS_3</strain>
    </source>
</reference>
<dbReference type="PANTHER" id="PTHR11236:SF50">
    <property type="entry name" value="AMINODEOXYCHORISMATE SYNTHASE COMPONENT 1"/>
    <property type="match status" value="1"/>
</dbReference>
<dbReference type="PANTHER" id="PTHR11236">
    <property type="entry name" value="AMINOBENZOATE/ANTHRANILATE SYNTHASE"/>
    <property type="match status" value="1"/>
</dbReference>
<name>A0A538SPU2_UNCEI</name>
<evidence type="ECO:0000313" key="2">
    <source>
        <dbReference type="EMBL" id="TMQ53394.1"/>
    </source>
</evidence>
<dbReference type="SUPFAM" id="SSF56322">
    <property type="entry name" value="ADC synthase"/>
    <property type="match status" value="1"/>
</dbReference>
<dbReference type="InterPro" id="IPR005801">
    <property type="entry name" value="ADC_synthase"/>
</dbReference>
<evidence type="ECO:0000313" key="3">
    <source>
        <dbReference type="Proteomes" id="UP000320184"/>
    </source>
</evidence>
<dbReference type="GO" id="GO:0046820">
    <property type="term" value="F:4-amino-4-deoxychorismate synthase activity"/>
    <property type="evidence" value="ECO:0007669"/>
    <property type="project" value="TreeGrafter"/>
</dbReference>
<feature type="domain" description="Chorismate-utilising enzyme C-terminal" evidence="1">
    <location>
        <begin position="14"/>
        <end position="229"/>
    </location>
</feature>
<dbReference type="InterPro" id="IPR015890">
    <property type="entry name" value="Chorismate_C"/>
</dbReference>
<proteinExistence type="predicted"/>
<gene>
    <name evidence="2" type="ORF">E6K73_01415</name>
</gene>
<evidence type="ECO:0000259" key="1">
    <source>
        <dbReference type="Pfam" id="PF00425"/>
    </source>
</evidence>
<dbReference type="PRINTS" id="PR00095">
    <property type="entry name" value="ANTSNTHASEI"/>
</dbReference>